<organism evidence="6 7">
    <name type="scientific">Hadarchaeum yellowstonense</name>
    <dbReference type="NCBI Taxonomy" id="1776334"/>
    <lineage>
        <taxon>Archaea</taxon>
        <taxon>Methanobacteriati</taxon>
        <taxon>Candidatus Hadarchaeota</taxon>
        <taxon>Candidatus Hadarchaeia</taxon>
        <taxon>Candidatus Hadarchaeales</taxon>
        <taxon>Candidatus Hadarchaeaceae</taxon>
        <taxon>Candidatus Hadarchaeum</taxon>
    </lineage>
</organism>
<evidence type="ECO:0000256" key="1">
    <source>
        <dbReference type="ARBA" id="ARBA00010618"/>
    </source>
</evidence>
<comment type="subunit">
    <text evidence="4">Part of the 50S ribosomal subunit.</text>
</comment>
<feature type="domain" description="KOW" evidence="5">
    <location>
        <begin position="43"/>
        <end position="70"/>
    </location>
</feature>
<dbReference type="Proteomes" id="UP000074294">
    <property type="component" value="Unassembled WGS sequence"/>
</dbReference>
<name>A0A147JUC4_HADYE</name>
<comment type="function">
    <text evidence="4">Located at the polypeptide exit tunnel on the outside of the subunit.</text>
</comment>
<dbReference type="GO" id="GO:0015934">
    <property type="term" value="C:large ribosomal subunit"/>
    <property type="evidence" value="ECO:0007669"/>
    <property type="project" value="UniProtKB-UniRule"/>
</dbReference>
<evidence type="ECO:0000256" key="3">
    <source>
        <dbReference type="ARBA" id="ARBA00023274"/>
    </source>
</evidence>
<gene>
    <name evidence="6" type="primary">rpl24p</name>
    <name evidence="4" type="synonym">rpl24</name>
    <name evidence="6" type="ORF">APZ16_05495</name>
</gene>
<dbReference type="InterPro" id="IPR008991">
    <property type="entry name" value="Translation_prot_SH3-like_sf"/>
</dbReference>
<comment type="function">
    <text evidence="4">One of two assembly initiator proteins, it binds directly to the 5'-end of the 23S rRNA, where it nucleates assembly of the 50S subunit.</text>
</comment>
<keyword evidence="3 4" id="KW-0687">Ribonucleoprotein</keyword>
<dbReference type="HAMAP" id="MF_01326_A">
    <property type="entry name" value="Ribosomal_uL24_A"/>
    <property type="match status" value="1"/>
</dbReference>
<keyword evidence="4" id="KW-0694">RNA-binding</keyword>
<evidence type="ECO:0000256" key="2">
    <source>
        <dbReference type="ARBA" id="ARBA00022980"/>
    </source>
</evidence>
<dbReference type="SUPFAM" id="SSF50104">
    <property type="entry name" value="Translation proteins SH3-like domain"/>
    <property type="match status" value="1"/>
</dbReference>
<evidence type="ECO:0000313" key="7">
    <source>
        <dbReference type="Proteomes" id="UP000074294"/>
    </source>
</evidence>
<dbReference type="STRING" id="1776334.APZ16_05495"/>
<dbReference type="GO" id="GO:0006412">
    <property type="term" value="P:translation"/>
    <property type="evidence" value="ECO:0007669"/>
    <property type="project" value="UniProtKB-UniRule"/>
</dbReference>
<dbReference type="Gene3D" id="2.30.30.30">
    <property type="match status" value="1"/>
</dbReference>
<dbReference type="CDD" id="cd06089">
    <property type="entry name" value="KOW_RPL26"/>
    <property type="match status" value="1"/>
</dbReference>
<dbReference type="InterPro" id="IPR041988">
    <property type="entry name" value="Ribosomal_uL24_KOW"/>
</dbReference>
<keyword evidence="2 4" id="KW-0689">Ribosomal protein</keyword>
<dbReference type="GO" id="GO:0003735">
    <property type="term" value="F:structural constituent of ribosome"/>
    <property type="evidence" value="ECO:0007669"/>
    <property type="project" value="UniProtKB-UniRule"/>
</dbReference>
<protein>
    <recommendedName>
        <fullName evidence="4">Large ribosomal subunit protein uL24</fullName>
    </recommendedName>
</protein>
<reference evidence="6 7" key="1">
    <citation type="journal article" date="2016" name="Nat. Microbiol.">
        <title>Genomic inference of the metabolism of cosmopolitan subsurface Archaea, Hadesarchaea.</title>
        <authorList>
            <person name="Baker B.J."/>
            <person name="Saw J.H."/>
            <person name="Lind A.E."/>
            <person name="Lazar C.S."/>
            <person name="Hinrichs K.-U."/>
            <person name="Teske A.P."/>
            <person name="Ettema T.J."/>
        </authorList>
    </citation>
    <scope>NUCLEOTIDE SEQUENCE [LARGE SCALE GENOMIC DNA]</scope>
</reference>
<dbReference type="PROSITE" id="PS01108">
    <property type="entry name" value="RIBOSOMAL_L24"/>
    <property type="match status" value="1"/>
</dbReference>
<dbReference type="GO" id="GO:0019843">
    <property type="term" value="F:rRNA binding"/>
    <property type="evidence" value="ECO:0007669"/>
    <property type="project" value="UniProtKB-UniRule"/>
</dbReference>
<accession>A0A147JUC4</accession>
<dbReference type="InterPro" id="IPR005756">
    <property type="entry name" value="Ribosomal_uL24_euk/arc"/>
</dbReference>
<dbReference type="InterPro" id="IPR005825">
    <property type="entry name" value="Ribosomal_uL24_CS"/>
</dbReference>
<dbReference type="PANTHER" id="PTHR11143">
    <property type="entry name" value="60S RIBOSOMAL PROTEIN L26 FAMILY MEMBER"/>
    <property type="match status" value="1"/>
</dbReference>
<sequence>MVSRQPRKQRARLYSLPLHRRNKLMAARLSKELREKYHVRSLPVRKGDRVKILRGDFKKLEGEVLEVDTKRQKIIVQGATITKSDGSQVNRPIHPSNVMLIKLVEDKERLGSVERRSEVG</sequence>
<evidence type="ECO:0000256" key="4">
    <source>
        <dbReference type="HAMAP-Rule" id="MF_01326"/>
    </source>
</evidence>
<dbReference type="EMBL" id="LQMQ01000049">
    <property type="protein sequence ID" value="KUO40073.1"/>
    <property type="molecule type" value="Genomic_DNA"/>
</dbReference>
<proteinExistence type="inferred from homology"/>
<comment type="similarity">
    <text evidence="1 4">Belongs to the universal ribosomal protein uL24 family.</text>
</comment>
<dbReference type="Pfam" id="PF16906">
    <property type="entry name" value="Ribosomal_L26"/>
    <property type="match status" value="1"/>
</dbReference>
<comment type="caution">
    <text evidence="6">The sequence shown here is derived from an EMBL/GenBank/DDBJ whole genome shotgun (WGS) entry which is preliminary data.</text>
</comment>
<keyword evidence="4" id="KW-0699">rRNA-binding</keyword>
<evidence type="ECO:0000259" key="5">
    <source>
        <dbReference type="SMART" id="SM00739"/>
    </source>
</evidence>
<dbReference type="NCBIfam" id="TIGR01080">
    <property type="entry name" value="rplX_A_E"/>
    <property type="match status" value="1"/>
</dbReference>
<dbReference type="InterPro" id="IPR005824">
    <property type="entry name" value="KOW"/>
</dbReference>
<evidence type="ECO:0000313" key="6">
    <source>
        <dbReference type="EMBL" id="KUO40073.1"/>
    </source>
</evidence>
<dbReference type="AlphaFoldDB" id="A0A147JUC4"/>
<dbReference type="SMART" id="SM00739">
    <property type="entry name" value="KOW"/>
    <property type="match status" value="1"/>
</dbReference>
<dbReference type="Pfam" id="PF00467">
    <property type="entry name" value="KOW"/>
    <property type="match status" value="1"/>
</dbReference>
<dbReference type="InterPro" id="IPR014722">
    <property type="entry name" value="Rib_uL2_dom2"/>
</dbReference>